<proteinExistence type="predicted"/>
<reference evidence="3" key="1">
    <citation type="journal article" date="2011" name="PLoS Genet.">
        <title>Genomic analysis of the necrotrophic fungal pathogens Sclerotinia sclerotiorum and Botrytis cinerea.</title>
        <authorList>
            <person name="Amselem J."/>
            <person name="Cuomo C.A."/>
            <person name="van Kan J.A."/>
            <person name="Viaud M."/>
            <person name="Benito E.P."/>
            <person name="Couloux A."/>
            <person name="Coutinho P.M."/>
            <person name="de Vries R.P."/>
            <person name="Dyer P.S."/>
            <person name="Fillinger S."/>
            <person name="Fournier E."/>
            <person name="Gout L."/>
            <person name="Hahn M."/>
            <person name="Kohn L."/>
            <person name="Lapalu N."/>
            <person name="Plummer K.M."/>
            <person name="Pradier J.M."/>
            <person name="Quevillon E."/>
            <person name="Sharon A."/>
            <person name="Simon A."/>
            <person name="ten Have A."/>
            <person name="Tudzynski B."/>
            <person name="Tudzynski P."/>
            <person name="Wincker P."/>
            <person name="Andrew M."/>
            <person name="Anthouard V."/>
            <person name="Beever R.E."/>
            <person name="Beffa R."/>
            <person name="Benoit I."/>
            <person name="Bouzid O."/>
            <person name="Brault B."/>
            <person name="Chen Z."/>
            <person name="Choquer M."/>
            <person name="Collemare J."/>
            <person name="Cotton P."/>
            <person name="Danchin E.G."/>
            <person name="Da Silva C."/>
            <person name="Gautier A."/>
            <person name="Giraud C."/>
            <person name="Giraud T."/>
            <person name="Gonzalez C."/>
            <person name="Grossetete S."/>
            <person name="Guldener U."/>
            <person name="Henrissat B."/>
            <person name="Howlett B.J."/>
            <person name="Kodira C."/>
            <person name="Kretschmer M."/>
            <person name="Lappartient A."/>
            <person name="Leroch M."/>
            <person name="Levis C."/>
            <person name="Mauceli E."/>
            <person name="Neuveglise C."/>
            <person name="Oeser B."/>
            <person name="Pearson M."/>
            <person name="Poulain J."/>
            <person name="Poussereau N."/>
            <person name="Quesneville H."/>
            <person name="Rascle C."/>
            <person name="Schumacher J."/>
            <person name="Segurens B."/>
            <person name="Sexton A."/>
            <person name="Silva E."/>
            <person name="Sirven C."/>
            <person name="Soanes D.M."/>
            <person name="Talbot N.J."/>
            <person name="Templeton M."/>
            <person name="Yandava C."/>
            <person name="Yarden O."/>
            <person name="Zeng Q."/>
            <person name="Rollins J.A."/>
            <person name="Lebrun M.H."/>
            <person name="Dickman M."/>
        </authorList>
    </citation>
    <scope>NUCLEOTIDE SEQUENCE [LARGE SCALE GENOMIC DNA]</scope>
    <source>
        <strain evidence="3">ATCC 18683 / 1980 / Ss-1</strain>
    </source>
</reference>
<dbReference type="EMBL" id="CH476621">
    <property type="protein sequence ID" value="EDN90784.1"/>
    <property type="molecule type" value="Genomic_DNA"/>
</dbReference>
<feature type="chain" id="PRO_5002708130" evidence="1">
    <location>
        <begin position="19"/>
        <end position="38"/>
    </location>
</feature>
<feature type="signal peptide" evidence="1">
    <location>
        <begin position="1"/>
        <end position="18"/>
    </location>
</feature>
<dbReference type="KEGG" id="ssl:SS1G_00184"/>
<protein>
    <submittedName>
        <fullName evidence="2">Uncharacterized protein</fullName>
    </submittedName>
</protein>
<organism evidence="2 3">
    <name type="scientific">Sclerotinia sclerotiorum (strain ATCC 18683 / 1980 / Ss-1)</name>
    <name type="common">White mold</name>
    <name type="synonym">Whetzelinia sclerotiorum</name>
    <dbReference type="NCBI Taxonomy" id="665079"/>
    <lineage>
        <taxon>Eukaryota</taxon>
        <taxon>Fungi</taxon>
        <taxon>Dikarya</taxon>
        <taxon>Ascomycota</taxon>
        <taxon>Pezizomycotina</taxon>
        <taxon>Leotiomycetes</taxon>
        <taxon>Helotiales</taxon>
        <taxon>Sclerotiniaceae</taxon>
        <taxon>Sclerotinia</taxon>
    </lineage>
</organism>
<accession>A7E4G2</accession>
<evidence type="ECO:0000256" key="1">
    <source>
        <dbReference type="SAM" id="SignalP"/>
    </source>
</evidence>
<dbReference type="RefSeq" id="XP_001598098.1">
    <property type="nucleotide sequence ID" value="XM_001598048.1"/>
</dbReference>
<keyword evidence="1" id="KW-0732">Signal</keyword>
<dbReference type="Proteomes" id="UP000001312">
    <property type="component" value="Unassembled WGS sequence"/>
</dbReference>
<name>A7E4G2_SCLS1</name>
<evidence type="ECO:0000313" key="3">
    <source>
        <dbReference type="Proteomes" id="UP000001312"/>
    </source>
</evidence>
<keyword evidence="3" id="KW-1185">Reference proteome</keyword>
<sequence length="38" mass="4375">MSSMQGFLAALFVYFVRWLTMRTGRTCKASDARIQFIA</sequence>
<evidence type="ECO:0000313" key="2">
    <source>
        <dbReference type="EMBL" id="EDN90784.1"/>
    </source>
</evidence>
<dbReference type="GeneID" id="5494712"/>
<dbReference type="HOGENOM" id="CLU_3335855_0_0_1"/>
<dbReference type="AlphaFoldDB" id="A7E4G2"/>
<gene>
    <name evidence="2" type="ORF">SS1G_00184</name>
</gene>
<dbReference type="InParanoid" id="A7E4G2"/>